<dbReference type="Gene3D" id="1.10.1240.40">
    <property type="entry name" value="ENT domain"/>
    <property type="match status" value="1"/>
</dbReference>
<reference evidence="4 5" key="1">
    <citation type="journal article" date="2018" name="Mol. Plant">
        <title>The genome of Artemisia annua provides insight into the evolution of Asteraceae family and artemisinin biosynthesis.</title>
        <authorList>
            <person name="Shen Q."/>
            <person name="Zhang L."/>
            <person name="Liao Z."/>
            <person name="Wang S."/>
            <person name="Yan T."/>
            <person name="Shi P."/>
            <person name="Liu M."/>
            <person name="Fu X."/>
            <person name="Pan Q."/>
            <person name="Wang Y."/>
            <person name="Lv Z."/>
            <person name="Lu X."/>
            <person name="Zhang F."/>
            <person name="Jiang W."/>
            <person name="Ma Y."/>
            <person name="Chen M."/>
            <person name="Hao X."/>
            <person name="Li L."/>
            <person name="Tang Y."/>
            <person name="Lv G."/>
            <person name="Zhou Y."/>
            <person name="Sun X."/>
            <person name="Brodelius P.E."/>
            <person name="Rose J.K.C."/>
            <person name="Tang K."/>
        </authorList>
    </citation>
    <scope>NUCLEOTIDE SEQUENCE [LARGE SCALE GENOMIC DNA]</scope>
    <source>
        <strain evidence="5">cv. Huhao1</strain>
        <tissue evidence="4">Leaf</tissue>
    </source>
</reference>
<keyword evidence="2" id="KW-0539">Nucleus</keyword>
<evidence type="ECO:0000259" key="3">
    <source>
        <dbReference type="PROSITE" id="PS51138"/>
    </source>
</evidence>
<organism evidence="4 5">
    <name type="scientific">Artemisia annua</name>
    <name type="common">Sweet wormwood</name>
    <dbReference type="NCBI Taxonomy" id="35608"/>
    <lineage>
        <taxon>Eukaryota</taxon>
        <taxon>Viridiplantae</taxon>
        <taxon>Streptophyta</taxon>
        <taxon>Embryophyta</taxon>
        <taxon>Tracheophyta</taxon>
        <taxon>Spermatophyta</taxon>
        <taxon>Magnoliopsida</taxon>
        <taxon>eudicotyledons</taxon>
        <taxon>Gunneridae</taxon>
        <taxon>Pentapetalae</taxon>
        <taxon>asterids</taxon>
        <taxon>campanulids</taxon>
        <taxon>Asterales</taxon>
        <taxon>Asteraceae</taxon>
        <taxon>Asteroideae</taxon>
        <taxon>Anthemideae</taxon>
        <taxon>Artemisiinae</taxon>
        <taxon>Artemisia</taxon>
    </lineage>
</organism>
<comment type="caution">
    <text evidence="4">The sequence shown here is derived from an EMBL/GenBank/DDBJ whole genome shotgun (WGS) entry which is preliminary data.</text>
</comment>
<dbReference type="InterPro" id="IPR005491">
    <property type="entry name" value="ENT_dom"/>
</dbReference>
<gene>
    <name evidence="4" type="ORF">CTI12_AA386140</name>
</gene>
<dbReference type="PROSITE" id="PS51138">
    <property type="entry name" value="ENT"/>
    <property type="match status" value="1"/>
</dbReference>
<dbReference type="InterPro" id="IPR036142">
    <property type="entry name" value="ENT_dom-like_sf"/>
</dbReference>
<name>A0A2U1MFP3_ARTAN</name>
<evidence type="ECO:0000256" key="2">
    <source>
        <dbReference type="ARBA" id="ARBA00023242"/>
    </source>
</evidence>
<feature type="domain" description="ENT" evidence="3">
    <location>
        <begin position="134"/>
        <end position="198"/>
    </location>
</feature>
<comment type="subcellular location">
    <subcellularLocation>
        <location evidence="1">Nucleus</location>
    </subcellularLocation>
</comment>
<dbReference type="AlphaFoldDB" id="A0A2U1MFP3"/>
<dbReference type="PANTHER" id="PTHR33432">
    <property type="entry name" value="PROTEIN EMSY-LIKE 4"/>
    <property type="match status" value="1"/>
</dbReference>
<dbReference type="SUPFAM" id="SSF158639">
    <property type="entry name" value="ENT-like"/>
    <property type="match status" value="1"/>
</dbReference>
<dbReference type="GO" id="GO:0005634">
    <property type="term" value="C:nucleus"/>
    <property type="evidence" value="ECO:0007669"/>
    <property type="project" value="UniProtKB-SubCell"/>
</dbReference>
<protein>
    <submittedName>
        <fullName evidence="4">EMSY domain-containing protein</fullName>
    </submittedName>
</protein>
<dbReference type="Proteomes" id="UP000245207">
    <property type="component" value="Unassembled WGS sequence"/>
</dbReference>
<dbReference type="InterPro" id="IPR033485">
    <property type="entry name" value="EMSY-LIKE_plant"/>
</dbReference>
<accession>A0A2U1MFP3</accession>
<dbReference type="GO" id="GO:0050832">
    <property type="term" value="P:defense response to fungus"/>
    <property type="evidence" value="ECO:0007669"/>
    <property type="project" value="InterPro"/>
</dbReference>
<dbReference type="OrthoDB" id="663550at2759"/>
<evidence type="ECO:0000256" key="1">
    <source>
        <dbReference type="ARBA" id="ARBA00004123"/>
    </source>
</evidence>
<evidence type="ECO:0000313" key="4">
    <source>
        <dbReference type="EMBL" id="PWA60080.1"/>
    </source>
</evidence>
<evidence type="ECO:0000313" key="5">
    <source>
        <dbReference type="Proteomes" id="UP000245207"/>
    </source>
</evidence>
<proteinExistence type="predicted"/>
<dbReference type="PANTHER" id="PTHR33432:SF33">
    <property type="entry name" value="OS03G0796400 PROTEIN"/>
    <property type="match status" value="1"/>
</dbReference>
<keyword evidence="5" id="KW-1185">Reference proteome</keyword>
<dbReference type="SMART" id="SM01191">
    <property type="entry name" value="ENT"/>
    <property type="match status" value="1"/>
</dbReference>
<sequence length="198" mass="22733">MFGVLPKENAAILDFYLKDCCFDTYNNHQRKRASPCFYSQREENEERPLKSRRLGTSQEKVDAVINNRDMINRTETASVVSSSGSCSIDRYNPYDMYCGSIHDSDAESACQSGYHEDTEIYHDDNDQSFTDETLADEIHRQELNAYRSTIEALHASGPLTWENETMVTDLRLSLHISNDEYLIMLKNLNSSSSSCRNR</sequence>
<dbReference type="EMBL" id="PKPP01005446">
    <property type="protein sequence ID" value="PWA60080.1"/>
    <property type="molecule type" value="Genomic_DNA"/>
</dbReference>
<dbReference type="Pfam" id="PF03735">
    <property type="entry name" value="ENT"/>
    <property type="match status" value="1"/>
</dbReference>
<dbReference type="STRING" id="35608.A0A2U1MFP3"/>